<comment type="caution">
    <text evidence="2">The sequence shown here is derived from an EMBL/GenBank/DDBJ whole genome shotgun (WGS) entry which is preliminary data.</text>
</comment>
<keyword evidence="3" id="KW-1185">Reference proteome</keyword>
<dbReference type="PANTHER" id="PTHR31589">
    <property type="entry name" value="PROTEIN, PUTATIVE (DUF239)-RELATED-RELATED"/>
    <property type="match status" value="1"/>
</dbReference>
<accession>A0A834Y7D6</accession>
<dbReference type="PROSITE" id="PS52045">
    <property type="entry name" value="NEPROSIN_PEP_CD"/>
    <property type="match status" value="1"/>
</dbReference>
<protein>
    <recommendedName>
        <fullName evidence="1">Neprosin PEP catalytic domain-containing protein</fullName>
    </recommendedName>
</protein>
<dbReference type="OrthoDB" id="1858978at2759"/>
<dbReference type="AlphaFoldDB" id="A0A834Y7D6"/>
<proteinExistence type="predicted"/>
<gene>
    <name evidence="2" type="ORF">HHK36_032869</name>
</gene>
<evidence type="ECO:0000259" key="1">
    <source>
        <dbReference type="PROSITE" id="PS52045"/>
    </source>
</evidence>
<sequence>MIVGIFMAARDSKKAVLLAFITVSFILSRNGVEGRRRLSKEEDLELYRQLKVINKPAVKSIQAAVLEMTGENYGAKAHLNAWGPKVSIGQFSFASIWALNGDNDQTNIIQAGWGDHSMGNWWLVFGDEHVGYWPKSIFTSLANGASKVAWGGEVSGPLMEASPPMGSGHFPQEGFNRSCFINRIQVADQSENFINPDDDNLSTFSDDPSCYNIMNGGNRGDEWGNFIYFGGPGLCKIS</sequence>
<dbReference type="Proteomes" id="UP000655225">
    <property type="component" value="Unassembled WGS sequence"/>
</dbReference>
<dbReference type="Pfam" id="PF03080">
    <property type="entry name" value="Neprosin"/>
    <property type="match status" value="1"/>
</dbReference>
<evidence type="ECO:0000313" key="3">
    <source>
        <dbReference type="Proteomes" id="UP000655225"/>
    </source>
</evidence>
<dbReference type="InterPro" id="IPR004314">
    <property type="entry name" value="Neprosin"/>
</dbReference>
<reference evidence="2 3" key="1">
    <citation type="submission" date="2020-04" db="EMBL/GenBank/DDBJ databases">
        <title>Plant Genome Project.</title>
        <authorList>
            <person name="Zhang R.-G."/>
        </authorList>
    </citation>
    <scope>NUCLEOTIDE SEQUENCE [LARGE SCALE GENOMIC DNA]</scope>
    <source>
        <strain evidence="2">YNK0</strain>
        <tissue evidence="2">Leaf</tissue>
    </source>
</reference>
<dbReference type="OMA" id="GEINIGY"/>
<dbReference type="EMBL" id="JABCRI010000994">
    <property type="protein sequence ID" value="KAF8365126.1"/>
    <property type="molecule type" value="Genomic_DNA"/>
</dbReference>
<dbReference type="InterPro" id="IPR053168">
    <property type="entry name" value="Glutamic_endopeptidase"/>
</dbReference>
<evidence type="ECO:0000313" key="2">
    <source>
        <dbReference type="EMBL" id="KAF8365126.1"/>
    </source>
</evidence>
<organism evidence="2 3">
    <name type="scientific">Tetracentron sinense</name>
    <name type="common">Spur-leaf</name>
    <dbReference type="NCBI Taxonomy" id="13715"/>
    <lineage>
        <taxon>Eukaryota</taxon>
        <taxon>Viridiplantae</taxon>
        <taxon>Streptophyta</taxon>
        <taxon>Embryophyta</taxon>
        <taxon>Tracheophyta</taxon>
        <taxon>Spermatophyta</taxon>
        <taxon>Magnoliopsida</taxon>
        <taxon>Trochodendrales</taxon>
        <taxon>Trochodendraceae</taxon>
        <taxon>Tetracentron</taxon>
    </lineage>
</organism>
<name>A0A834Y7D6_TETSI</name>
<feature type="domain" description="Neprosin PEP catalytic" evidence="1">
    <location>
        <begin position="1"/>
        <end position="236"/>
    </location>
</feature>
<dbReference type="PANTHER" id="PTHR31589:SF235">
    <property type="entry name" value="PROTEIN, PUTATIVE (DUF239)-RELATED"/>
    <property type="match status" value="1"/>
</dbReference>